<name>A0AAF0V594_SOLVR</name>
<keyword evidence="2" id="KW-1185">Reference proteome</keyword>
<protein>
    <submittedName>
        <fullName evidence="1">Uncharacterized protein</fullName>
    </submittedName>
</protein>
<reference evidence="1" key="1">
    <citation type="submission" date="2023-08" db="EMBL/GenBank/DDBJ databases">
        <title>A de novo genome assembly of Solanum verrucosum Schlechtendal, a Mexican diploid species geographically isolated from the other diploid A-genome species in potato relatives.</title>
        <authorList>
            <person name="Hosaka K."/>
        </authorList>
    </citation>
    <scope>NUCLEOTIDE SEQUENCE</scope>
    <source>
        <tissue evidence="1">Young leaves</tissue>
    </source>
</reference>
<evidence type="ECO:0000313" key="2">
    <source>
        <dbReference type="Proteomes" id="UP001234989"/>
    </source>
</evidence>
<evidence type="ECO:0000313" key="1">
    <source>
        <dbReference type="EMBL" id="WMV58780.1"/>
    </source>
</evidence>
<dbReference type="EMBL" id="CP133623">
    <property type="protein sequence ID" value="WMV58780.1"/>
    <property type="molecule type" value="Genomic_DNA"/>
</dbReference>
<organism evidence="1 2">
    <name type="scientific">Solanum verrucosum</name>
    <dbReference type="NCBI Taxonomy" id="315347"/>
    <lineage>
        <taxon>Eukaryota</taxon>
        <taxon>Viridiplantae</taxon>
        <taxon>Streptophyta</taxon>
        <taxon>Embryophyta</taxon>
        <taxon>Tracheophyta</taxon>
        <taxon>Spermatophyta</taxon>
        <taxon>Magnoliopsida</taxon>
        <taxon>eudicotyledons</taxon>
        <taxon>Gunneridae</taxon>
        <taxon>Pentapetalae</taxon>
        <taxon>asterids</taxon>
        <taxon>lamiids</taxon>
        <taxon>Solanales</taxon>
        <taxon>Solanaceae</taxon>
        <taxon>Solanoideae</taxon>
        <taxon>Solaneae</taxon>
        <taxon>Solanum</taxon>
    </lineage>
</organism>
<dbReference type="AlphaFoldDB" id="A0AAF0V594"/>
<sequence length="145" mass="16369">MKGVMRFGKKEKLSPRYVSPYRILKRVASIVPLESVAVKDILTYEEDHRSLHGLWTTPRVVGRLMYDRQNLPNSGIRPGSPPRAVVLMMGRGLDDGPTEEPRQPSRSVVLHKGRGRALVKPTRTSSYWPWTTTHLTVPVPCDDPS</sequence>
<dbReference type="Proteomes" id="UP001234989">
    <property type="component" value="Chromosome 12"/>
</dbReference>
<gene>
    <name evidence="1" type="ORF">MTR67_052165</name>
</gene>
<accession>A0AAF0V594</accession>
<proteinExistence type="predicted"/>